<evidence type="ECO:0000256" key="1">
    <source>
        <dbReference type="SAM" id="Coils"/>
    </source>
</evidence>
<feature type="compositionally biased region" description="Polar residues" evidence="2">
    <location>
        <begin position="264"/>
        <end position="273"/>
    </location>
</feature>
<evidence type="ECO:0000259" key="3">
    <source>
        <dbReference type="Pfam" id="PF21007"/>
    </source>
</evidence>
<dbReference type="InterPro" id="IPR033561">
    <property type="entry name" value="FBF1"/>
</dbReference>
<feature type="region of interest" description="Disordered" evidence="2">
    <location>
        <begin position="37"/>
        <end position="413"/>
    </location>
</feature>
<feature type="region of interest" description="Disordered" evidence="2">
    <location>
        <begin position="491"/>
        <end position="615"/>
    </location>
</feature>
<feature type="region of interest" description="Disordered" evidence="2">
    <location>
        <begin position="1048"/>
        <end position="1096"/>
    </location>
</feature>
<feature type="domain" description="Fas-binding factor 1 C-terminal" evidence="3">
    <location>
        <begin position="667"/>
        <end position="1035"/>
    </location>
</feature>
<dbReference type="InterPro" id="IPR049390">
    <property type="entry name" value="FBF1_C"/>
</dbReference>
<dbReference type="PANTHER" id="PTHR33689:SF1">
    <property type="entry name" value="FAS-BINDING FACTOR 1"/>
    <property type="match status" value="1"/>
</dbReference>
<feature type="coiled-coil region" evidence="1">
    <location>
        <begin position="761"/>
        <end position="920"/>
    </location>
</feature>
<feature type="compositionally biased region" description="Low complexity" evidence="2">
    <location>
        <begin position="203"/>
        <end position="217"/>
    </location>
</feature>
<dbReference type="PANTHER" id="PTHR33689">
    <property type="entry name" value="FAS-BINDING FACTOR 1"/>
    <property type="match status" value="1"/>
</dbReference>
<evidence type="ECO:0000313" key="5">
    <source>
        <dbReference type="Proteomes" id="UP001212841"/>
    </source>
</evidence>
<feature type="region of interest" description="Disordered" evidence="2">
    <location>
        <begin position="1"/>
        <end position="25"/>
    </location>
</feature>
<feature type="compositionally biased region" description="Low complexity" evidence="2">
    <location>
        <begin position="325"/>
        <end position="372"/>
    </location>
</feature>
<dbReference type="GO" id="GO:0097539">
    <property type="term" value="C:ciliary transition fiber"/>
    <property type="evidence" value="ECO:0007669"/>
    <property type="project" value="InterPro"/>
</dbReference>
<feature type="compositionally biased region" description="Pro residues" evidence="2">
    <location>
        <begin position="1066"/>
        <end position="1081"/>
    </location>
</feature>
<keyword evidence="1" id="KW-0175">Coiled coil</keyword>
<dbReference type="AlphaFoldDB" id="A0AAD5X523"/>
<comment type="caution">
    <text evidence="4">The sequence shown here is derived from an EMBL/GenBank/DDBJ whole genome shotgun (WGS) entry which is preliminary data.</text>
</comment>
<feature type="compositionally biased region" description="Gly residues" evidence="2">
    <location>
        <begin position="400"/>
        <end position="413"/>
    </location>
</feature>
<feature type="compositionally biased region" description="Polar residues" evidence="2">
    <location>
        <begin position="596"/>
        <end position="607"/>
    </location>
</feature>
<evidence type="ECO:0000256" key="2">
    <source>
        <dbReference type="SAM" id="MobiDB-lite"/>
    </source>
</evidence>
<name>A0AAD5X523_9FUNG</name>
<protein>
    <recommendedName>
        <fullName evidence="3">Fas-binding factor 1 C-terminal domain-containing protein</fullName>
    </recommendedName>
</protein>
<sequence length="1196" mass="129879">MPQTSHTAGLKPFTRTSQSKDSDLDLDIDEAELNDLLGLDTDDDDDVLVTKKGSKKGSTTKAKETSSYTPSIGGGLAERGVKNDVPIPTSRSFIPSPGTKRPSSSFPIPTPVPVKRDSAGGDAFTTGAAKEKGGSGDRSMQDVLKSLGDMDDMDASLFGMKKPASGGVGGGSAGAGRRGGMGVGGGDSGRREASQSSQQSLETKLSIPSTSKTPSKSADTEFGDILSAAASRSRAGRRATEDSALGAGVVAPPKPVGQMPWDTAASTLTSGVGQSPAGKDGVGRIGSVKAKQTPLHDDDNILDILGDDDARPVSRQGTASRRSHTPPTTSQPPLSTSSPPRTTTSYTPTPATTLPTRSTSPPQKQQPKPQQQLKSKGTEDEFVPAFLLESSGPRRRRGPVPGGGGAGASPGMGGSGIFDFGGFGAEGSGKGGGVVSPAKPAVESSFNLPFLNPKPSLAEPAKPQIVGHVTSVSGGAPVSLPTVAGKGKETLITSPTVSTPVRAPAVQTQQRQSIATPSPATPATPPPALISAPPHSKSPPHRSPSSSSISSIQNLSEALSDEDDEDGRVLAVPMKKAASVGSLKVKNNGGERKKSMQSIVDTQSTDAGGQVSGDDEKVRKLEEQIQTLTATLTTLQTTIVTQTERIVGLEKEVADRRELEGVLRREKDDTVRDVEEKWKGDVDRVRQEMIESHQKETEDLQKKHQSEVEEVRARYTMELEALKATQDSTTRIQSLTSQLQSQSVALDGMRKEVEGDARERMEKWNALMKEREKKVNELQDHLLQKEHSLRTEHHKIQNAIKTMENNLLETKRQHEQDRLRIAEERARVDTELAELKTAKEDLQTRLHAERVDFLKSKEEWALERRRMRETIEDERKKLTTEKSYIEAQKHALEEYETEVKVKAEREKDQLQADRLLLTQQTQTLHVRLADLHRQAAHLRSEKNVITLLREEVEAEKEVVEGELRDIERKVRGVEGVRNGAVQERQKAESAKEETAKAKEEIEIARVKMEQTVQRLEEARKRFYEERMTLANERRKAVVDGVLEPRSLDVDTGLNDIAPAPTYNPDAQPPPSRTSSPTPNPPHRSIGPWPVFPSKTNPPMTTFNNPAKPPTMRKDKIKLMQRLNVYVAGLKDAKIDLQNQQAYLAERRYGYGYKFGGGKVRGWGDYGGDGQVEVEDVNGVRERWDRINGAGGMVGLS</sequence>
<reference evidence="4" key="1">
    <citation type="submission" date="2020-05" db="EMBL/GenBank/DDBJ databases">
        <title>Phylogenomic resolution of chytrid fungi.</title>
        <authorList>
            <person name="Stajich J.E."/>
            <person name="Amses K."/>
            <person name="Simmons R."/>
            <person name="Seto K."/>
            <person name="Myers J."/>
            <person name="Bonds A."/>
            <person name="Quandt C.A."/>
            <person name="Barry K."/>
            <person name="Liu P."/>
            <person name="Grigoriev I."/>
            <person name="Longcore J.E."/>
            <person name="James T.Y."/>
        </authorList>
    </citation>
    <scope>NUCLEOTIDE SEQUENCE</scope>
    <source>
        <strain evidence="4">JEL0318</strain>
    </source>
</reference>
<feature type="coiled-coil region" evidence="1">
    <location>
        <begin position="949"/>
        <end position="1032"/>
    </location>
</feature>
<feature type="compositionally biased region" description="Pro residues" evidence="2">
    <location>
        <begin position="519"/>
        <end position="528"/>
    </location>
</feature>
<feature type="compositionally biased region" description="Low complexity" evidence="2">
    <location>
        <begin position="543"/>
        <end position="552"/>
    </location>
</feature>
<dbReference type="GO" id="GO:0036064">
    <property type="term" value="C:ciliary basal body"/>
    <property type="evidence" value="ECO:0007669"/>
    <property type="project" value="TreeGrafter"/>
</dbReference>
<accession>A0AAD5X523</accession>
<gene>
    <name evidence="4" type="ORF">HK097_006674</name>
</gene>
<evidence type="ECO:0000313" key="4">
    <source>
        <dbReference type="EMBL" id="KAJ3052234.1"/>
    </source>
</evidence>
<keyword evidence="5" id="KW-1185">Reference proteome</keyword>
<organism evidence="4 5">
    <name type="scientific">Rhizophlyctis rosea</name>
    <dbReference type="NCBI Taxonomy" id="64517"/>
    <lineage>
        <taxon>Eukaryota</taxon>
        <taxon>Fungi</taxon>
        <taxon>Fungi incertae sedis</taxon>
        <taxon>Chytridiomycota</taxon>
        <taxon>Chytridiomycota incertae sedis</taxon>
        <taxon>Chytridiomycetes</taxon>
        <taxon>Rhizophlyctidales</taxon>
        <taxon>Rhizophlyctidaceae</taxon>
        <taxon>Rhizophlyctis</taxon>
    </lineage>
</organism>
<proteinExistence type="predicted"/>
<dbReference type="GO" id="GO:0090162">
    <property type="term" value="P:establishment of epithelial cell polarity"/>
    <property type="evidence" value="ECO:0007669"/>
    <property type="project" value="InterPro"/>
</dbReference>
<dbReference type="Pfam" id="PF21007">
    <property type="entry name" value="FBF1"/>
    <property type="match status" value="1"/>
</dbReference>
<dbReference type="GO" id="GO:0005814">
    <property type="term" value="C:centriole"/>
    <property type="evidence" value="ECO:0007669"/>
    <property type="project" value="TreeGrafter"/>
</dbReference>
<dbReference type="Proteomes" id="UP001212841">
    <property type="component" value="Unassembled WGS sequence"/>
</dbReference>
<feature type="compositionally biased region" description="Gly residues" evidence="2">
    <location>
        <begin position="166"/>
        <end position="187"/>
    </location>
</feature>
<dbReference type="GO" id="GO:0060271">
    <property type="term" value="P:cilium assembly"/>
    <property type="evidence" value="ECO:0007669"/>
    <property type="project" value="InterPro"/>
</dbReference>
<dbReference type="EMBL" id="JADGJD010000313">
    <property type="protein sequence ID" value="KAJ3052234.1"/>
    <property type="molecule type" value="Genomic_DNA"/>
</dbReference>